<dbReference type="EMBL" id="JABANM010027072">
    <property type="protein sequence ID" value="KAF4711916.1"/>
    <property type="molecule type" value="Genomic_DNA"/>
</dbReference>
<gene>
    <name evidence="4" type="ORF">FOZ62_004359</name>
    <name evidence="3" type="ORF">FOZ63_004735</name>
</gene>
<dbReference type="Proteomes" id="UP000553632">
    <property type="component" value="Unassembled WGS sequence"/>
</dbReference>
<protein>
    <submittedName>
        <fullName evidence="3">Uncharacterized protein</fullName>
    </submittedName>
</protein>
<feature type="signal peptide" evidence="2">
    <location>
        <begin position="1"/>
        <end position="26"/>
    </location>
</feature>
<keyword evidence="5" id="KW-1185">Reference proteome</keyword>
<feature type="compositionally biased region" description="Basic residues" evidence="1">
    <location>
        <begin position="26"/>
        <end position="46"/>
    </location>
</feature>
<evidence type="ECO:0000313" key="6">
    <source>
        <dbReference type="Proteomes" id="UP000574390"/>
    </source>
</evidence>
<comment type="caution">
    <text evidence="3">The sequence shown here is derived from an EMBL/GenBank/DDBJ whole genome shotgun (WGS) entry which is preliminary data.</text>
</comment>
<feature type="compositionally biased region" description="Acidic residues" evidence="1">
    <location>
        <begin position="108"/>
        <end position="117"/>
    </location>
</feature>
<name>A0A7J6Q5F2_PEROL</name>
<dbReference type="Proteomes" id="UP000574390">
    <property type="component" value="Unassembled WGS sequence"/>
</dbReference>
<feature type="chain" id="PRO_5036400664" evidence="2">
    <location>
        <begin position="27"/>
        <end position="207"/>
    </location>
</feature>
<accession>A0A7J6Q5F2</accession>
<dbReference type="EMBL" id="JABANO010035765">
    <property type="protein sequence ID" value="KAF4702946.1"/>
    <property type="molecule type" value="Genomic_DNA"/>
</dbReference>
<evidence type="ECO:0000313" key="4">
    <source>
        <dbReference type="EMBL" id="KAF4711916.1"/>
    </source>
</evidence>
<proteinExistence type="predicted"/>
<feature type="region of interest" description="Disordered" evidence="1">
    <location>
        <begin position="26"/>
        <end position="52"/>
    </location>
</feature>
<organism evidence="3 5">
    <name type="scientific">Perkinsus olseni</name>
    <name type="common">Perkinsus atlanticus</name>
    <dbReference type="NCBI Taxonomy" id="32597"/>
    <lineage>
        <taxon>Eukaryota</taxon>
        <taxon>Sar</taxon>
        <taxon>Alveolata</taxon>
        <taxon>Perkinsozoa</taxon>
        <taxon>Perkinsea</taxon>
        <taxon>Perkinsida</taxon>
        <taxon>Perkinsidae</taxon>
        <taxon>Perkinsus</taxon>
    </lineage>
</organism>
<evidence type="ECO:0000313" key="3">
    <source>
        <dbReference type="EMBL" id="KAF4702946.1"/>
    </source>
</evidence>
<dbReference type="AlphaFoldDB" id="A0A7J6Q5F2"/>
<evidence type="ECO:0000313" key="5">
    <source>
        <dbReference type="Proteomes" id="UP000553632"/>
    </source>
</evidence>
<sequence length="207" mass="23173">MVELRSFTAMLMIAAFLLVDISKGTAKKKAQKKRSMKKAEKRKSKKKAENDELKPVNGIVDSICVKVASGESIDTKLTGVNYEEYRALQEYIAQLGEDSEEVPVSGSDTDDAGDEAYDGTHDDSNQEKGIANDDGTSSKMTDDVYSDHSEFQDATSHLEDERSILIEEVVKKRRGRPATLVNGKRRCRNQRQTQRPATFECDRCTKK</sequence>
<reference evidence="5 6" key="1">
    <citation type="submission" date="2020-04" db="EMBL/GenBank/DDBJ databases">
        <title>Perkinsus olseni comparative genomics.</title>
        <authorList>
            <person name="Bogema D.R."/>
        </authorList>
    </citation>
    <scope>NUCLEOTIDE SEQUENCE [LARGE SCALE GENOMIC DNA]</scope>
    <source>
        <strain evidence="4">ATCC PRA-205</strain>
        <strain evidence="3 5">ATCC PRA-207</strain>
    </source>
</reference>
<feature type="compositionally biased region" description="Basic and acidic residues" evidence="1">
    <location>
        <begin position="140"/>
        <end position="162"/>
    </location>
</feature>
<keyword evidence="2" id="KW-0732">Signal</keyword>
<evidence type="ECO:0000256" key="2">
    <source>
        <dbReference type="SAM" id="SignalP"/>
    </source>
</evidence>
<feature type="region of interest" description="Disordered" evidence="1">
    <location>
        <begin position="96"/>
        <end position="162"/>
    </location>
</feature>
<evidence type="ECO:0000256" key="1">
    <source>
        <dbReference type="SAM" id="MobiDB-lite"/>
    </source>
</evidence>
<feature type="region of interest" description="Disordered" evidence="1">
    <location>
        <begin position="185"/>
        <end position="207"/>
    </location>
</feature>
<feature type="non-terminal residue" evidence="3">
    <location>
        <position position="1"/>
    </location>
</feature>